<dbReference type="Gene3D" id="3.90.79.10">
    <property type="entry name" value="Nucleoside Triphosphate Pyrophosphohydrolase"/>
    <property type="match status" value="1"/>
</dbReference>
<feature type="domain" description="Nudix hydrolase" evidence="4">
    <location>
        <begin position="133"/>
        <end position="255"/>
    </location>
</feature>
<proteinExistence type="predicted"/>
<accession>A0A1E7FRI8</accession>
<keyword evidence="2" id="KW-0378">Hydrolase</keyword>
<feature type="region of interest" description="Disordered" evidence="3">
    <location>
        <begin position="209"/>
        <end position="240"/>
    </location>
</feature>
<dbReference type="PANTHER" id="PTHR12629">
    <property type="entry name" value="DIPHOSPHOINOSITOL POLYPHOSPHATE PHOSPHOHYDROLASE"/>
    <property type="match status" value="1"/>
</dbReference>
<dbReference type="InParanoid" id="A0A1E7FRI8"/>
<protein>
    <recommendedName>
        <fullName evidence="4">Nudix hydrolase domain-containing protein</fullName>
    </recommendedName>
</protein>
<dbReference type="Pfam" id="PF00293">
    <property type="entry name" value="NUDIX"/>
    <property type="match status" value="1"/>
</dbReference>
<name>A0A1E7FRI8_9STRA</name>
<dbReference type="AlphaFoldDB" id="A0A1E7FRI8"/>
<evidence type="ECO:0000313" key="5">
    <source>
        <dbReference type="EMBL" id="OEU20715.1"/>
    </source>
</evidence>
<dbReference type="GO" id="GO:0046872">
    <property type="term" value="F:metal ion binding"/>
    <property type="evidence" value="ECO:0007669"/>
    <property type="project" value="UniProtKB-KW"/>
</dbReference>
<evidence type="ECO:0000313" key="6">
    <source>
        <dbReference type="Proteomes" id="UP000095751"/>
    </source>
</evidence>
<dbReference type="KEGG" id="fcy:FRACYDRAFT_224052"/>
<evidence type="ECO:0000256" key="1">
    <source>
        <dbReference type="ARBA" id="ARBA00022723"/>
    </source>
</evidence>
<dbReference type="OrthoDB" id="2011998at2759"/>
<keyword evidence="1" id="KW-0479">Metal-binding</keyword>
<dbReference type="EMBL" id="KV784354">
    <property type="protein sequence ID" value="OEU20715.1"/>
    <property type="molecule type" value="Genomic_DNA"/>
</dbReference>
<evidence type="ECO:0000256" key="2">
    <source>
        <dbReference type="ARBA" id="ARBA00022801"/>
    </source>
</evidence>
<dbReference type="PROSITE" id="PS51462">
    <property type="entry name" value="NUDIX"/>
    <property type="match status" value="1"/>
</dbReference>
<dbReference type="PANTHER" id="PTHR12629:SF0">
    <property type="entry name" value="DIPHOSPHOINOSITOL-POLYPHOSPHATE DIPHOSPHATASE"/>
    <property type="match status" value="1"/>
</dbReference>
<feature type="compositionally biased region" description="Basic and acidic residues" evidence="3">
    <location>
        <begin position="210"/>
        <end position="226"/>
    </location>
</feature>
<dbReference type="GO" id="GO:0005737">
    <property type="term" value="C:cytoplasm"/>
    <property type="evidence" value="ECO:0007669"/>
    <property type="project" value="TreeGrafter"/>
</dbReference>
<organism evidence="5 6">
    <name type="scientific">Fragilariopsis cylindrus CCMP1102</name>
    <dbReference type="NCBI Taxonomy" id="635003"/>
    <lineage>
        <taxon>Eukaryota</taxon>
        <taxon>Sar</taxon>
        <taxon>Stramenopiles</taxon>
        <taxon>Ochrophyta</taxon>
        <taxon>Bacillariophyta</taxon>
        <taxon>Bacillariophyceae</taxon>
        <taxon>Bacillariophycidae</taxon>
        <taxon>Bacillariales</taxon>
        <taxon>Bacillariaceae</taxon>
        <taxon>Fragilariopsis</taxon>
    </lineage>
</organism>
<dbReference type="GO" id="GO:0016787">
    <property type="term" value="F:hydrolase activity"/>
    <property type="evidence" value="ECO:0007669"/>
    <property type="project" value="UniProtKB-KW"/>
</dbReference>
<gene>
    <name evidence="5" type="ORF">FRACYDRAFT_224052</name>
</gene>
<dbReference type="GO" id="GO:0005634">
    <property type="term" value="C:nucleus"/>
    <property type="evidence" value="ECO:0007669"/>
    <property type="project" value="TreeGrafter"/>
</dbReference>
<feature type="region of interest" description="Disordered" evidence="3">
    <location>
        <begin position="279"/>
        <end position="302"/>
    </location>
</feature>
<dbReference type="InterPro" id="IPR015797">
    <property type="entry name" value="NUDIX_hydrolase-like_dom_sf"/>
</dbReference>
<dbReference type="Proteomes" id="UP000095751">
    <property type="component" value="Unassembled WGS sequence"/>
</dbReference>
<evidence type="ECO:0000259" key="4">
    <source>
        <dbReference type="PROSITE" id="PS51462"/>
    </source>
</evidence>
<dbReference type="InterPro" id="IPR000086">
    <property type="entry name" value="NUDIX_hydrolase_dom"/>
</dbReference>
<sequence length="380" mass="42695">MSSNNVTFIESPNQKEEEEQVVDLSNMVGRMKPKPIGNPNLKQEATSSEEIIKFTFLTDPESTIRLQEISVVSSSSSTASRESGTSISTSYVGGFLQRKDESERINLKVKTQTISRNGRQTQRWFTDPVTQRLYRMTTGCVPIVEDGKILFVSASRKSEWILPKGGWEKDEAIEESAIRETFEESGVFGVLGPTLKEIEYETRKGKKRRIEHEEVQRKAKQIREAHSSSPKVVSPTEHQKIVPASVPIPVPSISTSSKNRIVSLSGNLPQTEDEIASGIQGQPKSQQNYSDGDTGSVASEGSLSHSHVKMTLFPLYVTEVRDEWPEQGRLRKVVDIEEAIRMTESRPEFQEALKELKQRNLHKMQKSTINTTSICDNNKI</sequence>
<dbReference type="SUPFAM" id="SSF55811">
    <property type="entry name" value="Nudix"/>
    <property type="match status" value="1"/>
</dbReference>
<evidence type="ECO:0000256" key="3">
    <source>
        <dbReference type="SAM" id="MobiDB-lite"/>
    </source>
</evidence>
<reference evidence="5 6" key="1">
    <citation type="submission" date="2016-09" db="EMBL/GenBank/DDBJ databases">
        <title>Extensive genetic diversity and differential bi-allelic expression allows diatom success in the polar Southern Ocean.</title>
        <authorList>
            <consortium name="DOE Joint Genome Institute"/>
            <person name="Mock T."/>
            <person name="Otillar R.P."/>
            <person name="Strauss J."/>
            <person name="Dupont C."/>
            <person name="Frickenhaus S."/>
            <person name="Maumus F."/>
            <person name="Mcmullan M."/>
            <person name="Sanges R."/>
            <person name="Schmutz J."/>
            <person name="Toseland A."/>
            <person name="Valas R."/>
            <person name="Veluchamy A."/>
            <person name="Ward B.J."/>
            <person name="Allen A."/>
            <person name="Barry K."/>
            <person name="Falciatore A."/>
            <person name="Ferrante M."/>
            <person name="Fortunato A.E."/>
            <person name="Gloeckner G."/>
            <person name="Gruber A."/>
            <person name="Hipkin R."/>
            <person name="Janech M."/>
            <person name="Kroth P."/>
            <person name="Leese F."/>
            <person name="Lindquist E."/>
            <person name="Lyon B.R."/>
            <person name="Martin J."/>
            <person name="Mayer C."/>
            <person name="Parker M."/>
            <person name="Quesneville H."/>
            <person name="Raymond J."/>
            <person name="Uhlig C."/>
            <person name="Valentin K.U."/>
            <person name="Worden A.Z."/>
            <person name="Armbrust E.V."/>
            <person name="Bowler C."/>
            <person name="Green B."/>
            <person name="Moulton V."/>
            <person name="Van Oosterhout C."/>
            <person name="Grigoriev I."/>
        </authorList>
    </citation>
    <scope>NUCLEOTIDE SEQUENCE [LARGE SCALE GENOMIC DNA]</scope>
    <source>
        <strain evidence="5 6">CCMP1102</strain>
    </source>
</reference>
<keyword evidence="6" id="KW-1185">Reference proteome</keyword>